<feature type="compositionally biased region" description="Low complexity" evidence="1">
    <location>
        <begin position="206"/>
        <end position="215"/>
    </location>
</feature>
<accession>X1RMH1</accession>
<evidence type="ECO:0000313" key="2">
    <source>
        <dbReference type="EMBL" id="GAI64360.1"/>
    </source>
</evidence>
<feature type="region of interest" description="Disordered" evidence="1">
    <location>
        <begin position="195"/>
        <end position="215"/>
    </location>
</feature>
<dbReference type="AlphaFoldDB" id="X1RMH1"/>
<organism evidence="2">
    <name type="scientific">marine sediment metagenome</name>
    <dbReference type="NCBI Taxonomy" id="412755"/>
    <lineage>
        <taxon>unclassified sequences</taxon>
        <taxon>metagenomes</taxon>
        <taxon>ecological metagenomes</taxon>
    </lineage>
</organism>
<gene>
    <name evidence="2" type="ORF">S12H4_05504</name>
</gene>
<comment type="caution">
    <text evidence="2">The sequence shown here is derived from an EMBL/GenBank/DDBJ whole genome shotgun (WGS) entry which is preliminary data.</text>
</comment>
<proteinExistence type="predicted"/>
<sequence length="215" mass="23223">MSELGRLQDIKYWNPISGQWQTTVPNFPVGHWGGLNCRGVNLSGTDQSLALRFYAYDPDGTLLDLWQTDYYVEAPGSGLSANNAVYCDVPGDYSQKCELLIAGVGVVDTVQQVVCHVGGELPPLAGHLHDPYVIDATTGETFYSLSLPVQIPIDHKVVIGVRWENDGDLAVLTAKFELIDPDGIPREIQTFDTELLPGQSTGGQTGSSVSLDKSG</sequence>
<feature type="non-terminal residue" evidence="2">
    <location>
        <position position="215"/>
    </location>
</feature>
<name>X1RMH1_9ZZZZ</name>
<dbReference type="EMBL" id="BARW01001832">
    <property type="protein sequence ID" value="GAI64360.1"/>
    <property type="molecule type" value="Genomic_DNA"/>
</dbReference>
<reference evidence="2" key="1">
    <citation type="journal article" date="2014" name="Front. Microbiol.">
        <title>High frequency of phylogenetically diverse reductive dehalogenase-homologous genes in deep subseafloor sedimentary metagenomes.</title>
        <authorList>
            <person name="Kawai M."/>
            <person name="Futagami T."/>
            <person name="Toyoda A."/>
            <person name="Takaki Y."/>
            <person name="Nishi S."/>
            <person name="Hori S."/>
            <person name="Arai W."/>
            <person name="Tsubouchi T."/>
            <person name="Morono Y."/>
            <person name="Uchiyama I."/>
            <person name="Ito T."/>
            <person name="Fujiyama A."/>
            <person name="Inagaki F."/>
            <person name="Takami H."/>
        </authorList>
    </citation>
    <scope>NUCLEOTIDE SEQUENCE</scope>
    <source>
        <strain evidence="2">Expedition CK06-06</strain>
    </source>
</reference>
<protein>
    <submittedName>
        <fullName evidence="2">Uncharacterized protein</fullName>
    </submittedName>
</protein>
<evidence type="ECO:0000256" key="1">
    <source>
        <dbReference type="SAM" id="MobiDB-lite"/>
    </source>
</evidence>